<dbReference type="Gene3D" id="3.40.50.2300">
    <property type="match status" value="1"/>
</dbReference>
<dbReference type="SMART" id="SM00448">
    <property type="entry name" value="REC"/>
    <property type="match status" value="1"/>
</dbReference>
<evidence type="ECO:0000313" key="12">
    <source>
        <dbReference type="Proteomes" id="UP000266506"/>
    </source>
</evidence>
<dbReference type="Proteomes" id="UP000266506">
    <property type="component" value="Unassembled WGS sequence"/>
</dbReference>
<dbReference type="InterPro" id="IPR011006">
    <property type="entry name" value="CheY-like_superfamily"/>
</dbReference>
<dbReference type="InterPro" id="IPR009057">
    <property type="entry name" value="Homeodomain-like_sf"/>
</dbReference>
<dbReference type="GO" id="GO:0000160">
    <property type="term" value="P:phosphorelay signal transduction system"/>
    <property type="evidence" value="ECO:0007669"/>
    <property type="project" value="UniProtKB-KW"/>
</dbReference>
<keyword evidence="3 8" id="KW-0597">Phosphoprotein</keyword>
<evidence type="ECO:0000256" key="8">
    <source>
        <dbReference type="PROSITE-ProRule" id="PRU00169"/>
    </source>
</evidence>
<dbReference type="RefSeq" id="WP_119015383.1">
    <property type="nucleotide sequence ID" value="NZ_QXEV01000002.1"/>
</dbReference>
<evidence type="ECO:0000256" key="2">
    <source>
        <dbReference type="ARBA" id="ARBA00022490"/>
    </source>
</evidence>
<evidence type="ECO:0000313" key="11">
    <source>
        <dbReference type="EMBL" id="RIA78255.1"/>
    </source>
</evidence>
<dbReference type="Pfam" id="PF12833">
    <property type="entry name" value="HTH_18"/>
    <property type="match status" value="1"/>
</dbReference>
<feature type="domain" description="HTH araC/xylS-type" evidence="9">
    <location>
        <begin position="421"/>
        <end position="520"/>
    </location>
</feature>
<evidence type="ECO:0000256" key="6">
    <source>
        <dbReference type="ARBA" id="ARBA00023125"/>
    </source>
</evidence>
<keyword evidence="4" id="KW-0902">Two-component regulatory system</keyword>
<evidence type="ECO:0000259" key="9">
    <source>
        <dbReference type="PROSITE" id="PS01124"/>
    </source>
</evidence>
<dbReference type="AlphaFoldDB" id="A0A397S1H3"/>
<dbReference type="InterPro" id="IPR018062">
    <property type="entry name" value="HTH_AraC-typ_CS"/>
</dbReference>
<dbReference type="PRINTS" id="PR00032">
    <property type="entry name" value="HTHARAC"/>
</dbReference>
<accession>A0A397S1H3</accession>
<dbReference type="PROSITE" id="PS00041">
    <property type="entry name" value="HTH_ARAC_FAMILY_1"/>
    <property type="match status" value="1"/>
</dbReference>
<dbReference type="EMBL" id="QXEV01000002">
    <property type="protein sequence ID" value="RIA78255.1"/>
    <property type="molecule type" value="Genomic_DNA"/>
</dbReference>
<dbReference type="CDD" id="cd17536">
    <property type="entry name" value="REC_YesN-like"/>
    <property type="match status" value="1"/>
</dbReference>
<dbReference type="Gene3D" id="1.10.10.60">
    <property type="entry name" value="Homeodomain-like"/>
    <property type="match status" value="2"/>
</dbReference>
<dbReference type="InterPro" id="IPR051552">
    <property type="entry name" value="HptR"/>
</dbReference>
<keyword evidence="7" id="KW-0804">Transcription</keyword>
<keyword evidence="6" id="KW-0238">DNA-binding</keyword>
<feature type="domain" description="Response regulatory" evidence="10">
    <location>
        <begin position="3"/>
        <end position="121"/>
    </location>
</feature>
<dbReference type="InterPro" id="IPR018060">
    <property type="entry name" value="HTH_AraC"/>
</dbReference>
<dbReference type="GO" id="GO:0005737">
    <property type="term" value="C:cytoplasm"/>
    <property type="evidence" value="ECO:0007669"/>
    <property type="project" value="UniProtKB-SubCell"/>
</dbReference>
<evidence type="ECO:0000256" key="1">
    <source>
        <dbReference type="ARBA" id="ARBA00004496"/>
    </source>
</evidence>
<dbReference type="SMART" id="SM00342">
    <property type="entry name" value="HTH_ARAC"/>
    <property type="match status" value="1"/>
</dbReference>
<evidence type="ECO:0000256" key="4">
    <source>
        <dbReference type="ARBA" id="ARBA00023012"/>
    </source>
</evidence>
<protein>
    <submittedName>
        <fullName evidence="11">Two-component system response regulator YesN</fullName>
    </submittedName>
</protein>
<evidence type="ECO:0000259" key="10">
    <source>
        <dbReference type="PROSITE" id="PS50110"/>
    </source>
</evidence>
<comment type="subcellular location">
    <subcellularLocation>
        <location evidence="1">Cytoplasm</location>
    </subcellularLocation>
</comment>
<evidence type="ECO:0000256" key="7">
    <source>
        <dbReference type="ARBA" id="ARBA00023163"/>
    </source>
</evidence>
<dbReference type="GO" id="GO:0003700">
    <property type="term" value="F:DNA-binding transcription factor activity"/>
    <property type="evidence" value="ECO:0007669"/>
    <property type="project" value="InterPro"/>
</dbReference>
<dbReference type="PANTHER" id="PTHR42713">
    <property type="entry name" value="HISTIDINE KINASE-RELATED"/>
    <property type="match status" value="1"/>
</dbReference>
<dbReference type="InParanoid" id="A0A397S1H3"/>
<dbReference type="PROSITE" id="PS50110">
    <property type="entry name" value="RESPONSE_REGULATORY"/>
    <property type="match status" value="1"/>
</dbReference>
<dbReference type="PANTHER" id="PTHR42713:SF3">
    <property type="entry name" value="TRANSCRIPTIONAL REGULATORY PROTEIN HPTR"/>
    <property type="match status" value="1"/>
</dbReference>
<proteinExistence type="predicted"/>
<organism evidence="11 12">
    <name type="scientific">Anaeroplasma bactoclasticum</name>
    <dbReference type="NCBI Taxonomy" id="2088"/>
    <lineage>
        <taxon>Bacteria</taxon>
        <taxon>Bacillati</taxon>
        <taxon>Mycoplasmatota</taxon>
        <taxon>Mollicutes</taxon>
        <taxon>Anaeroplasmatales</taxon>
        <taxon>Anaeroplasmataceae</taxon>
        <taxon>Anaeroplasma</taxon>
    </lineage>
</organism>
<dbReference type="PROSITE" id="PS01124">
    <property type="entry name" value="HTH_ARAC_FAMILY_2"/>
    <property type="match status" value="1"/>
</dbReference>
<reference evidence="11 12" key="1">
    <citation type="submission" date="2018-08" db="EMBL/GenBank/DDBJ databases">
        <title>Genomic Encyclopedia of Archaeal and Bacterial Type Strains, Phase II (KMG-II): from individual species to whole genera.</title>
        <authorList>
            <person name="Goeker M."/>
        </authorList>
    </citation>
    <scope>NUCLEOTIDE SEQUENCE [LARGE SCALE GENOMIC DNA]</scope>
    <source>
        <strain evidence="11 12">ATCC 27112</strain>
    </source>
</reference>
<dbReference type="SUPFAM" id="SSF52172">
    <property type="entry name" value="CheY-like"/>
    <property type="match status" value="1"/>
</dbReference>
<comment type="caution">
    <text evidence="11">The sequence shown here is derived from an EMBL/GenBank/DDBJ whole genome shotgun (WGS) entry which is preliminary data.</text>
</comment>
<evidence type="ECO:0000256" key="3">
    <source>
        <dbReference type="ARBA" id="ARBA00022553"/>
    </source>
</evidence>
<dbReference type="OrthoDB" id="384217at2"/>
<dbReference type="Pfam" id="PF00072">
    <property type="entry name" value="Response_reg"/>
    <property type="match status" value="1"/>
</dbReference>
<keyword evidence="5" id="KW-0805">Transcription regulation</keyword>
<dbReference type="FunCoup" id="A0A397S1H3">
    <property type="interactions" value="22"/>
</dbReference>
<feature type="modified residue" description="4-aspartylphosphate" evidence="8">
    <location>
        <position position="56"/>
    </location>
</feature>
<dbReference type="InterPro" id="IPR001789">
    <property type="entry name" value="Sig_transdc_resp-reg_receiver"/>
</dbReference>
<keyword evidence="12" id="KW-1185">Reference proteome</keyword>
<dbReference type="InterPro" id="IPR020449">
    <property type="entry name" value="Tscrpt_reg_AraC-type_HTH"/>
</dbReference>
<dbReference type="GO" id="GO:0043565">
    <property type="term" value="F:sequence-specific DNA binding"/>
    <property type="evidence" value="ECO:0007669"/>
    <property type="project" value="InterPro"/>
</dbReference>
<dbReference type="SUPFAM" id="SSF46689">
    <property type="entry name" value="Homeodomain-like"/>
    <property type="match status" value="1"/>
</dbReference>
<keyword evidence="2" id="KW-0963">Cytoplasm</keyword>
<gene>
    <name evidence="11" type="ORF">EI71_00203</name>
</gene>
<evidence type="ECO:0000256" key="5">
    <source>
        <dbReference type="ARBA" id="ARBA00023015"/>
    </source>
</evidence>
<name>A0A397S1H3_9MOLU</name>
<sequence length="525" mass="62148">MYKMIMIDDEIEARNRIQNIIDFEKLGFEVCGLYENALDALDYIELYKDIDLVVTDIKMPFMDGLQLSYLLHEKYPLIKVVIITGFDEFDYAKKALECGVIGYVMKPVTSEDFSQILEKSKNILDDEKTLYNNISELESYKIQSKEYFTSSTLDILIKEPINDYVMESIHFLDLDFNYKYYQVFTFLLRDKKTLEELEYYETALKKVITETIDEEYKTEKFMHKNKFVVILKCNSHFNIRRIDVLINEILLKMNKYYSCSLYVGVSLEGEGVESISILYHQSNHALMHKNILEMNSVYYYSTISKNKLEPKLEEDFLNNLRFFIRYKTMDKIREELKRIHDEFLKITSISQRNYLLLDFSISLMKCVSNPDELIEKYGDIYEYLQSFKVSDELFDEIDKIIVEIGKINDESLRCGFSRTVNEIISYIENNYSNPEINLNTLAEEMDLSVSYICAILKKERNETFVKILTDTRMNKAKELLQDPNNKIIDIAEKVGFFEPYYFSHTFKKATGYSPKEYRSLCQKEE</sequence>